<dbReference type="InterPro" id="IPR011701">
    <property type="entry name" value="MFS"/>
</dbReference>
<feature type="transmembrane region" description="Helical" evidence="7">
    <location>
        <begin position="279"/>
        <end position="300"/>
    </location>
</feature>
<feature type="transmembrane region" description="Helical" evidence="7">
    <location>
        <begin position="336"/>
        <end position="362"/>
    </location>
</feature>
<dbReference type="CDD" id="cd06173">
    <property type="entry name" value="MFS_MefA_like"/>
    <property type="match status" value="1"/>
</dbReference>
<feature type="transmembrane region" description="Helical" evidence="7">
    <location>
        <begin position="251"/>
        <end position="273"/>
    </location>
</feature>
<feature type="transmembrane region" description="Helical" evidence="7">
    <location>
        <begin position="374"/>
        <end position="397"/>
    </location>
</feature>
<keyword evidence="2" id="KW-1003">Cell membrane</keyword>
<feature type="compositionally biased region" description="Basic and acidic residues" evidence="6">
    <location>
        <begin position="501"/>
        <end position="514"/>
    </location>
</feature>
<dbReference type="InterPro" id="IPR036259">
    <property type="entry name" value="MFS_trans_sf"/>
</dbReference>
<organism evidence="8 9">
    <name type="scientific">Glutamicibacter protophormiae</name>
    <name type="common">Brevibacterium protophormiae</name>
    <dbReference type="NCBI Taxonomy" id="37930"/>
    <lineage>
        <taxon>Bacteria</taxon>
        <taxon>Bacillati</taxon>
        <taxon>Actinomycetota</taxon>
        <taxon>Actinomycetes</taxon>
        <taxon>Micrococcales</taxon>
        <taxon>Micrococcaceae</taxon>
        <taxon>Glutamicibacter</taxon>
    </lineage>
</organism>
<dbReference type="Gene3D" id="1.20.1250.20">
    <property type="entry name" value="MFS general substrate transporter like domains"/>
    <property type="match status" value="1"/>
</dbReference>
<evidence type="ECO:0000256" key="1">
    <source>
        <dbReference type="ARBA" id="ARBA00004651"/>
    </source>
</evidence>
<feature type="transmembrane region" description="Helical" evidence="7">
    <location>
        <begin position="97"/>
        <end position="130"/>
    </location>
</feature>
<comment type="subcellular location">
    <subcellularLocation>
        <location evidence="1">Cell membrane</location>
        <topology evidence="1">Multi-pass membrane protein</topology>
    </subcellularLocation>
</comment>
<dbReference type="PANTHER" id="PTHR23513">
    <property type="entry name" value="INTEGRAL MEMBRANE EFFLUX PROTEIN-RELATED"/>
    <property type="match status" value="1"/>
</dbReference>
<evidence type="ECO:0000256" key="3">
    <source>
        <dbReference type="ARBA" id="ARBA00022692"/>
    </source>
</evidence>
<dbReference type="Pfam" id="PF07690">
    <property type="entry name" value="MFS_1"/>
    <property type="match status" value="1"/>
</dbReference>
<feature type="transmembrane region" description="Helical" evidence="7">
    <location>
        <begin position="64"/>
        <end position="85"/>
    </location>
</feature>
<dbReference type="RefSeq" id="WP_188948333.1">
    <property type="nucleotide sequence ID" value="NZ_BMPH01000006.1"/>
</dbReference>
<evidence type="ECO:0000256" key="2">
    <source>
        <dbReference type="ARBA" id="ARBA00022475"/>
    </source>
</evidence>
<evidence type="ECO:0000256" key="5">
    <source>
        <dbReference type="ARBA" id="ARBA00023136"/>
    </source>
</evidence>
<keyword evidence="5 7" id="KW-0472">Membrane</keyword>
<name>A0ABS4XTB3_GLUPR</name>
<keyword evidence="4 7" id="KW-1133">Transmembrane helix</keyword>
<evidence type="ECO:0000256" key="4">
    <source>
        <dbReference type="ARBA" id="ARBA00022989"/>
    </source>
</evidence>
<keyword evidence="9" id="KW-1185">Reference proteome</keyword>
<dbReference type="EMBL" id="JAGIOJ010000001">
    <property type="protein sequence ID" value="MBP2399754.1"/>
    <property type="molecule type" value="Genomic_DNA"/>
</dbReference>
<evidence type="ECO:0000313" key="8">
    <source>
        <dbReference type="EMBL" id="MBP2399754.1"/>
    </source>
</evidence>
<keyword evidence="3 7" id="KW-0812">Transmembrane</keyword>
<dbReference type="PANTHER" id="PTHR23513:SF6">
    <property type="entry name" value="MAJOR FACILITATOR SUPERFAMILY ASSOCIATED DOMAIN-CONTAINING PROTEIN"/>
    <property type="match status" value="1"/>
</dbReference>
<feature type="transmembrane region" description="Helical" evidence="7">
    <location>
        <begin position="312"/>
        <end position="330"/>
    </location>
</feature>
<protein>
    <submittedName>
        <fullName evidence="8">MFS family permease</fullName>
    </submittedName>
</protein>
<proteinExistence type="predicted"/>
<dbReference type="Proteomes" id="UP001195422">
    <property type="component" value="Unassembled WGS sequence"/>
</dbReference>
<comment type="caution">
    <text evidence="8">The sequence shown here is derived from an EMBL/GenBank/DDBJ whole genome shotgun (WGS) entry which is preliminary data.</text>
</comment>
<dbReference type="SUPFAM" id="SSF103473">
    <property type="entry name" value="MFS general substrate transporter"/>
    <property type="match status" value="1"/>
</dbReference>
<feature type="region of interest" description="Disordered" evidence="6">
    <location>
        <begin position="429"/>
        <end position="448"/>
    </location>
</feature>
<feature type="transmembrane region" description="Helical" evidence="7">
    <location>
        <begin position="180"/>
        <end position="202"/>
    </location>
</feature>
<reference evidence="8 9" key="1">
    <citation type="submission" date="2021-03" db="EMBL/GenBank/DDBJ databases">
        <title>Sequencing the genomes of 1000 actinobacteria strains.</title>
        <authorList>
            <person name="Klenk H.-P."/>
        </authorList>
    </citation>
    <scope>NUCLEOTIDE SEQUENCE [LARGE SCALE GENOMIC DNA]</scope>
    <source>
        <strain evidence="8 9">DSM 20168</strain>
    </source>
</reference>
<gene>
    <name evidence="8" type="ORF">JOF39_002835</name>
</gene>
<evidence type="ECO:0000256" key="6">
    <source>
        <dbReference type="SAM" id="MobiDB-lite"/>
    </source>
</evidence>
<feature type="region of interest" description="Disordered" evidence="6">
    <location>
        <begin position="491"/>
        <end position="526"/>
    </location>
</feature>
<accession>A0ABS4XTB3</accession>
<feature type="transmembrane region" description="Helical" evidence="7">
    <location>
        <begin position="403"/>
        <end position="420"/>
    </location>
</feature>
<feature type="transmembrane region" description="Helical" evidence="7">
    <location>
        <begin position="33"/>
        <end position="58"/>
    </location>
</feature>
<sequence length="526" mass="55050">MTTDQTTPLLQPQTAGAGAQRLPALRRQRSYRIWWVADTTALLAGGIYAFVLPLILLALTGSPVQAGTLAAVGLAARASLTLLGGSAADRSDRARMMLLGGICGAALTSALAVASFSGSLGVAVLCVAHVLMELRGGYFGTVTNAALKDVVHPKQLGRAMAANQGRDSALMLGAAPLGGLLLGLGAGFALLAVSFLQLLAAASGFALRGPLRAAEAGSRPVENSPAGSAQVSPGIAAGMRWCFAKPQLRSLLILITVINIGTNGLNTTLIYGLQQRGEAPWVIGLVSTFMGLGMFAGSLFAGRLIEKVRTGVLACSCLSVLGGAMLLMGFNTHLVWLGTMLLVAFLSVPALNASVGGYFMAVVPREMAGRANSLILFMALSALPLAPFLTGLGLQWLGMGPTLVFFSSLVIVATVAAWCSRHVRGIPHPDRWTSEPASANSQIEAEARESADVMSAEGELPQVQGEVTMKNNPAPESSASAGRLGLRRIPSSVQRHHHAPSRMDQEFRAQRDRNLSSPRNEQWIYL</sequence>
<evidence type="ECO:0000256" key="7">
    <source>
        <dbReference type="SAM" id="Phobius"/>
    </source>
</evidence>
<evidence type="ECO:0000313" key="9">
    <source>
        <dbReference type="Proteomes" id="UP001195422"/>
    </source>
</evidence>